<proteinExistence type="predicted"/>
<dbReference type="SMART" id="SM00260">
    <property type="entry name" value="CheW"/>
    <property type="match status" value="1"/>
</dbReference>
<gene>
    <name evidence="3" type="ORF">ATJ93_0865</name>
</gene>
<evidence type="ECO:0000313" key="3">
    <source>
        <dbReference type="EMBL" id="RKD97868.1"/>
    </source>
</evidence>
<dbReference type="RefSeq" id="WP_120243923.1">
    <property type="nucleotide sequence ID" value="NZ_RAPO01000001.1"/>
</dbReference>
<feature type="compositionally biased region" description="Basic and acidic residues" evidence="1">
    <location>
        <begin position="1"/>
        <end position="10"/>
    </location>
</feature>
<dbReference type="Gene3D" id="2.30.30.40">
    <property type="entry name" value="SH3 Domains"/>
    <property type="match status" value="1"/>
</dbReference>
<dbReference type="SUPFAM" id="SSF50341">
    <property type="entry name" value="CheW-like"/>
    <property type="match status" value="1"/>
</dbReference>
<dbReference type="AlphaFoldDB" id="A0A3R7GLA0"/>
<comment type="caution">
    <text evidence="3">The sequence shown here is derived from an EMBL/GenBank/DDBJ whole genome shotgun (WGS) entry which is preliminary data.</text>
</comment>
<dbReference type="Proteomes" id="UP000283805">
    <property type="component" value="Unassembled WGS sequence"/>
</dbReference>
<keyword evidence="4" id="KW-1185">Reference proteome</keyword>
<sequence>MTSPADRADPDPGSDAAADDGPDTVDDGRLTVLTFSLASERYCVRTDAVASVLGLSETAPLEDADDPWNAGTVTVRGERVRVVDLPRVFAAERTRETAARIDDPMLLVIDDTDETDAYYGWLVDGVDVTRTVRMDDLESTRATTKHVDGRFDFEDGSAILLNETAIHG</sequence>
<evidence type="ECO:0000313" key="4">
    <source>
        <dbReference type="Proteomes" id="UP000283805"/>
    </source>
</evidence>
<dbReference type="GO" id="GO:0006935">
    <property type="term" value="P:chemotaxis"/>
    <property type="evidence" value="ECO:0007669"/>
    <property type="project" value="InterPro"/>
</dbReference>
<feature type="region of interest" description="Disordered" evidence="1">
    <location>
        <begin position="1"/>
        <end position="25"/>
    </location>
</feature>
<organism evidence="3 4">
    <name type="scientific">Halopiger aswanensis</name>
    <dbReference type="NCBI Taxonomy" id="148449"/>
    <lineage>
        <taxon>Archaea</taxon>
        <taxon>Methanobacteriati</taxon>
        <taxon>Methanobacteriota</taxon>
        <taxon>Stenosarchaea group</taxon>
        <taxon>Halobacteria</taxon>
        <taxon>Halobacteriales</taxon>
        <taxon>Natrialbaceae</taxon>
        <taxon>Halopiger</taxon>
    </lineage>
</organism>
<dbReference type="EMBL" id="RAPO01000001">
    <property type="protein sequence ID" value="RKD97868.1"/>
    <property type="molecule type" value="Genomic_DNA"/>
</dbReference>
<evidence type="ECO:0000259" key="2">
    <source>
        <dbReference type="PROSITE" id="PS50851"/>
    </source>
</evidence>
<dbReference type="Gene3D" id="2.40.50.180">
    <property type="entry name" value="CheA-289, Domain 4"/>
    <property type="match status" value="1"/>
</dbReference>
<dbReference type="InterPro" id="IPR036061">
    <property type="entry name" value="CheW-like_dom_sf"/>
</dbReference>
<dbReference type="PROSITE" id="PS50851">
    <property type="entry name" value="CHEW"/>
    <property type="match status" value="1"/>
</dbReference>
<dbReference type="InterPro" id="IPR002545">
    <property type="entry name" value="CheW-lke_dom"/>
</dbReference>
<dbReference type="OrthoDB" id="115049at2157"/>
<reference evidence="3 4" key="1">
    <citation type="submission" date="2018-09" db="EMBL/GenBank/DDBJ databases">
        <title>Genomic Encyclopedia of Archaeal and Bacterial Type Strains, Phase II (KMG-II): from individual species to whole genera.</title>
        <authorList>
            <person name="Goeker M."/>
        </authorList>
    </citation>
    <scope>NUCLEOTIDE SEQUENCE [LARGE SCALE GENOMIC DNA]</scope>
    <source>
        <strain evidence="3 4">DSM 13151</strain>
    </source>
</reference>
<dbReference type="Pfam" id="PF01584">
    <property type="entry name" value="CheW"/>
    <property type="match status" value="1"/>
</dbReference>
<dbReference type="GO" id="GO:0007165">
    <property type="term" value="P:signal transduction"/>
    <property type="evidence" value="ECO:0007669"/>
    <property type="project" value="InterPro"/>
</dbReference>
<protein>
    <submittedName>
        <fullName evidence="3">Purine-binding chemotaxis protein CheW</fullName>
    </submittedName>
</protein>
<feature type="domain" description="CheW-like" evidence="2">
    <location>
        <begin position="29"/>
        <end position="168"/>
    </location>
</feature>
<evidence type="ECO:0000256" key="1">
    <source>
        <dbReference type="SAM" id="MobiDB-lite"/>
    </source>
</evidence>
<accession>A0A3R7GLA0</accession>
<name>A0A3R7GLA0_9EURY</name>